<dbReference type="OrthoDB" id="3553147at2759"/>
<dbReference type="InterPro" id="IPR052895">
    <property type="entry name" value="HetReg/Transcr_Mod"/>
</dbReference>
<accession>A0A2J6TFN4</accession>
<evidence type="ECO:0000313" key="2">
    <source>
        <dbReference type="EMBL" id="PMD61813.1"/>
    </source>
</evidence>
<dbReference type="Pfam" id="PF26639">
    <property type="entry name" value="Het-6_barrel"/>
    <property type="match status" value="1"/>
</dbReference>
<evidence type="ECO:0000313" key="3">
    <source>
        <dbReference type="Proteomes" id="UP000235371"/>
    </source>
</evidence>
<dbReference type="Proteomes" id="UP000235371">
    <property type="component" value="Unassembled WGS sequence"/>
</dbReference>
<name>A0A2J6TFN4_9HELO</name>
<sequence length="645" mass="74717">MSKLVKCLRSRNPRTQVAHHVHNQSPAGAEARVFTYRELNHDGNHIRLLRILPRNAKSRKAHGDNSSELYCELFHEDLDQYPSYKALSYTWGSESDPKHTIYLNGFQFEVRDNLWHALNRFQSDYAELVVWIDAICINQSIGRERNHQVAKMKTIYEKATEVIVWLGPSYQDSDLAIQLVRELYQHRNSTRWITKRFSKPDIREKLLSLWNVLSRDYWGRIWIVQELTVAKRIVFYCGGNSLKAKHLYTVQQLFRRMLELDGFSRDLLCDVLPGNAYARSRLLDGGIQAMSYWKQELVSIRPSFYNYLLHHFKRQASDPRDMIYGLAALANETSNYKVVVDYNLSPKVVFTNFAQLEIETSRKLDIITRLVPGRNLYNLPSWVPDWSMAARSPSHFFLHNVIRPEFWYCSAGQTKAVARFIGDGMIFKGVNIGYIELLGARSGMVNYWDIFHGTRALLKLWELIARMDKTSSADHEAFIRVLIINRVEKRNLGLRTKSEFLLGILGYLSLLVSGSNLAKPETSILLSYWKSYLALEKKDNAAITEDVVEADAMSVMRPWIDLILIRIWDRRFFISSSKAMGLASQEVIEGDIICIPLGCCHPVILRKVEDHYINLGEAYVDGYMYGEAMGMLEREELKLEDFELQ</sequence>
<dbReference type="PANTHER" id="PTHR24148">
    <property type="entry name" value="ANKYRIN REPEAT DOMAIN-CONTAINING PROTEIN 39 HOMOLOG-RELATED"/>
    <property type="match status" value="1"/>
</dbReference>
<proteinExistence type="predicted"/>
<reference evidence="2 3" key="1">
    <citation type="submission" date="2016-04" db="EMBL/GenBank/DDBJ databases">
        <title>A degradative enzymes factory behind the ericoid mycorrhizal symbiosis.</title>
        <authorList>
            <consortium name="DOE Joint Genome Institute"/>
            <person name="Martino E."/>
            <person name="Morin E."/>
            <person name="Grelet G."/>
            <person name="Kuo A."/>
            <person name="Kohler A."/>
            <person name="Daghino S."/>
            <person name="Barry K."/>
            <person name="Choi C."/>
            <person name="Cichocki N."/>
            <person name="Clum A."/>
            <person name="Copeland A."/>
            <person name="Hainaut M."/>
            <person name="Haridas S."/>
            <person name="Labutti K."/>
            <person name="Lindquist E."/>
            <person name="Lipzen A."/>
            <person name="Khouja H.-R."/>
            <person name="Murat C."/>
            <person name="Ohm R."/>
            <person name="Olson A."/>
            <person name="Spatafora J."/>
            <person name="Veneault-Fourrey C."/>
            <person name="Henrissat B."/>
            <person name="Grigoriev I."/>
            <person name="Martin F."/>
            <person name="Perotto S."/>
        </authorList>
    </citation>
    <scope>NUCLEOTIDE SEQUENCE [LARGE SCALE GENOMIC DNA]</scope>
    <source>
        <strain evidence="2 3">E</strain>
    </source>
</reference>
<dbReference type="EMBL" id="KZ613786">
    <property type="protein sequence ID" value="PMD61813.1"/>
    <property type="molecule type" value="Genomic_DNA"/>
</dbReference>
<dbReference type="InParanoid" id="A0A2J6TFN4"/>
<dbReference type="InterPro" id="IPR010730">
    <property type="entry name" value="HET"/>
</dbReference>
<keyword evidence="3" id="KW-1185">Reference proteome</keyword>
<dbReference type="Pfam" id="PF06985">
    <property type="entry name" value="HET"/>
    <property type="match status" value="1"/>
</dbReference>
<dbReference type="RefSeq" id="XP_024738717.1">
    <property type="nucleotide sequence ID" value="XM_024880057.1"/>
</dbReference>
<dbReference type="GeneID" id="36588134"/>
<dbReference type="AlphaFoldDB" id="A0A2J6TFN4"/>
<dbReference type="PANTHER" id="PTHR24148:SF73">
    <property type="entry name" value="HET DOMAIN PROTEIN (AFU_ORTHOLOGUE AFUA_8G01020)"/>
    <property type="match status" value="1"/>
</dbReference>
<organism evidence="2 3">
    <name type="scientific">Hyaloscypha bicolor E</name>
    <dbReference type="NCBI Taxonomy" id="1095630"/>
    <lineage>
        <taxon>Eukaryota</taxon>
        <taxon>Fungi</taxon>
        <taxon>Dikarya</taxon>
        <taxon>Ascomycota</taxon>
        <taxon>Pezizomycotina</taxon>
        <taxon>Leotiomycetes</taxon>
        <taxon>Helotiales</taxon>
        <taxon>Hyaloscyphaceae</taxon>
        <taxon>Hyaloscypha</taxon>
        <taxon>Hyaloscypha bicolor</taxon>
    </lineage>
</organism>
<protein>
    <submittedName>
        <fullName evidence="2">HET-domain-containing protein</fullName>
    </submittedName>
</protein>
<evidence type="ECO:0000259" key="1">
    <source>
        <dbReference type="Pfam" id="PF06985"/>
    </source>
</evidence>
<gene>
    <name evidence="2" type="ORF">K444DRAFT_612041</name>
</gene>
<feature type="domain" description="Heterokaryon incompatibility" evidence="1">
    <location>
        <begin position="84"/>
        <end position="226"/>
    </location>
</feature>